<gene>
    <name evidence="1" type="ORF">L1987_32988</name>
</gene>
<proteinExistence type="predicted"/>
<dbReference type="EMBL" id="CM042028">
    <property type="protein sequence ID" value="KAI3797725.1"/>
    <property type="molecule type" value="Genomic_DNA"/>
</dbReference>
<sequence>MQNHDEIPVESEAESTAFNIDYEADDDWSNYKDSDVMQQQSAIFEQDAAKFPFVGDKEPLSSLEAEYKSGSPILLEKIKVLSEQYSAIRRTRGDGNCFFRSFMFSYLEHILESQDQAEVERVKTNVEKCRKTLQDLGYADFTFEDFFSLFLEQLESVLQGNDASISHDELIVRSRDQSVSDYVVMFFRFVTSGEIRKRSEFFEPFILGLSNTTVEQFCKTSVEPMGEESDHTVARVIRMAVSV</sequence>
<dbReference type="Proteomes" id="UP001056120">
    <property type="component" value="Linkage Group LG11"/>
</dbReference>
<protein>
    <submittedName>
        <fullName evidence="1">Uncharacterized protein</fullName>
    </submittedName>
</protein>
<comment type="caution">
    <text evidence="1">The sequence shown here is derived from an EMBL/GenBank/DDBJ whole genome shotgun (WGS) entry which is preliminary data.</text>
</comment>
<name>A0ACB9HR39_9ASTR</name>
<reference evidence="1 2" key="2">
    <citation type="journal article" date="2022" name="Mol. Ecol. Resour.">
        <title>The genomes of chicory, endive, great burdock and yacon provide insights into Asteraceae paleo-polyploidization history and plant inulin production.</title>
        <authorList>
            <person name="Fan W."/>
            <person name="Wang S."/>
            <person name="Wang H."/>
            <person name="Wang A."/>
            <person name="Jiang F."/>
            <person name="Liu H."/>
            <person name="Zhao H."/>
            <person name="Xu D."/>
            <person name="Zhang Y."/>
        </authorList>
    </citation>
    <scope>NUCLEOTIDE SEQUENCE [LARGE SCALE GENOMIC DNA]</scope>
    <source>
        <strain evidence="2">cv. Yunnan</strain>
        <tissue evidence="1">Leaves</tissue>
    </source>
</reference>
<evidence type="ECO:0000313" key="2">
    <source>
        <dbReference type="Proteomes" id="UP001056120"/>
    </source>
</evidence>
<keyword evidence="2" id="KW-1185">Reference proteome</keyword>
<evidence type="ECO:0000313" key="1">
    <source>
        <dbReference type="EMBL" id="KAI3797725.1"/>
    </source>
</evidence>
<organism evidence="1 2">
    <name type="scientific">Smallanthus sonchifolius</name>
    <dbReference type="NCBI Taxonomy" id="185202"/>
    <lineage>
        <taxon>Eukaryota</taxon>
        <taxon>Viridiplantae</taxon>
        <taxon>Streptophyta</taxon>
        <taxon>Embryophyta</taxon>
        <taxon>Tracheophyta</taxon>
        <taxon>Spermatophyta</taxon>
        <taxon>Magnoliopsida</taxon>
        <taxon>eudicotyledons</taxon>
        <taxon>Gunneridae</taxon>
        <taxon>Pentapetalae</taxon>
        <taxon>asterids</taxon>
        <taxon>campanulids</taxon>
        <taxon>Asterales</taxon>
        <taxon>Asteraceae</taxon>
        <taxon>Asteroideae</taxon>
        <taxon>Heliantheae alliance</taxon>
        <taxon>Millerieae</taxon>
        <taxon>Smallanthus</taxon>
    </lineage>
</organism>
<accession>A0ACB9HR39</accession>
<reference evidence="2" key="1">
    <citation type="journal article" date="2022" name="Mol. Ecol. Resour.">
        <title>The genomes of chicory, endive, great burdock and yacon provide insights into Asteraceae palaeo-polyploidization history and plant inulin production.</title>
        <authorList>
            <person name="Fan W."/>
            <person name="Wang S."/>
            <person name="Wang H."/>
            <person name="Wang A."/>
            <person name="Jiang F."/>
            <person name="Liu H."/>
            <person name="Zhao H."/>
            <person name="Xu D."/>
            <person name="Zhang Y."/>
        </authorList>
    </citation>
    <scope>NUCLEOTIDE SEQUENCE [LARGE SCALE GENOMIC DNA]</scope>
    <source>
        <strain evidence="2">cv. Yunnan</strain>
    </source>
</reference>